<organism evidence="1 2">
    <name type="scientific">Trichinella britovi</name>
    <name type="common">Parasitic roundworm</name>
    <dbReference type="NCBI Taxonomy" id="45882"/>
    <lineage>
        <taxon>Eukaryota</taxon>
        <taxon>Metazoa</taxon>
        <taxon>Ecdysozoa</taxon>
        <taxon>Nematoda</taxon>
        <taxon>Enoplea</taxon>
        <taxon>Dorylaimia</taxon>
        <taxon>Trichinellida</taxon>
        <taxon>Trichinellidae</taxon>
        <taxon>Trichinella</taxon>
    </lineage>
</organism>
<evidence type="ECO:0000313" key="1">
    <source>
        <dbReference type="EMBL" id="KRY59960.1"/>
    </source>
</evidence>
<proteinExistence type="predicted"/>
<keyword evidence="2" id="KW-1185">Reference proteome</keyword>
<dbReference type="AlphaFoldDB" id="A0A0V1DF08"/>
<dbReference type="EMBL" id="JYDI01000008">
    <property type="protein sequence ID" value="KRY59960.1"/>
    <property type="molecule type" value="Genomic_DNA"/>
</dbReference>
<dbReference type="Proteomes" id="UP000054653">
    <property type="component" value="Unassembled WGS sequence"/>
</dbReference>
<name>A0A0V1DF08_TRIBR</name>
<comment type="caution">
    <text evidence="1">The sequence shown here is derived from an EMBL/GenBank/DDBJ whole genome shotgun (WGS) entry which is preliminary data.</text>
</comment>
<evidence type="ECO:0000313" key="2">
    <source>
        <dbReference type="Proteomes" id="UP000054653"/>
    </source>
</evidence>
<protein>
    <submittedName>
        <fullName evidence="1">Uncharacterized protein</fullName>
    </submittedName>
</protein>
<reference evidence="1 2" key="1">
    <citation type="submission" date="2015-01" db="EMBL/GenBank/DDBJ databases">
        <title>Evolution of Trichinella species and genotypes.</title>
        <authorList>
            <person name="Korhonen P.K."/>
            <person name="Edoardo P."/>
            <person name="Giuseppe L.R."/>
            <person name="Gasser R.B."/>
        </authorList>
    </citation>
    <scope>NUCLEOTIDE SEQUENCE [LARGE SCALE GENOMIC DNA]</scope>
    <source>
        <strain evidence="1">ISS120</strain>
    </source>
</reference>
<gene>
    <name evidence="1" type="ORF">T03_8820</name>
</gene>
<sequence>MAMNDFPYRWIRIACHNAIIQQIQQKRIELIKSILNSTENWNSILPNSKLLYQYCLTFSFLNSQSKSEHLEELNSMLNSES</sequence>
<accession>A0A0V1DF08</accession>